<keyword evidence="4" id="KW-1185">Reference proteome</keyword>
<organism evidence="3 4">
    <name type="scientific">Folsomia candida</name>
    <name type="common">Springtail</name>
    <dbReference type="NCBI Taxonomy" id="158441"/>
    <lineage>
        <taxon>Eukaryota</taxon>
        <taxon>Metazoa</taxon>
        <taxon>Ecdysozoa</taxon>
        <taxon>Arthropoda</taxon>
        <taxon>Hexapoda</taxon>
        <taxon>Collembola</taxon>
        <taxon>Entomobryomorpha</taxon>
        <taxon>Isotomoidea</taxon>
        <taxon>Isotomidae</taxon>
        <taxon>Proisotominae</taxon>
        <taxon>Folsomia</taxon>
    </lineage>
</organism>
<feature type="region of interest" description="Disordered" evidence="1">
    <location>
        <begin position="70"/>
        <end position="145"/>
    </location>
</feature>
<name>A0A226EN13_FOLCA</name>
<evidence type="ECO:0000256" key="1">
    <source>
        <dbReference type="SAM" id="MobiDB-lite"/>
    </source>
</evidence>
<feature type="chain" id="PRO_5012126918" evidence="2">
    <location>
        <begin position="18"/>
        <end position="315"/>
    </location>
</feature>
<evidence type="ECO:0000256" key="2">
    <source>
        <dbReference type="SAM" id="SignalP"/>
    </source>
</evidence>
<accession>A0A226EN13</accession>
<evidence type="ECO:0000313" key="3">
    <source>
        <dbReference type="EMBL" id="OXA58414.1"/>
    </source>
</evidence>
<dbReference type="Proteomes" id="UP000198287">
    <property type="component" value="Unassembled WGS sequence"/>
</dbReference>
<comment type="caution">
    <text evidence="3">The sequence shown here is derived from an EMBL/GenBank/DDBJ whole genome shotgun (WGS) entry which is preliminary data.</text>
</comment>
<sequence length="315" mass="35073">MIELLLLFLPSQPQVQGSVIYSHNRGPNYGQNYEFGYNSANPSNPVELWFNQFFGGKDFGNNAFKKFVKQSKKGKTKSRKPGKPSTPHDDSAEEEELEKISKKGKGKSKTKAAGQPIPQNKTEKAGGAEQSTVKPSADEKKKVTTDLPPVNVEALPLGAKTFAFYGATYGCPNSKVYQEFLKKYKDGSLTNLPVEDGDPVLSADETWLKSLAEDEIDGDSPAVTTVEMAESQVKGLEKEDLHMLKDGEAEMPLSAQIFIRFVKVQGCQDIKLAQYQKFNEMFIAIVDKIRKEGQKYPAQYYVAKADTLLFEFFPK</sequence>
<proteinExistence type="predicted"/>
<evidence type="ECO:0000313" key="4">
    <source>
        <dbReference type="Proteomes" id="UP000198287"/>
    </source>
</evidence>
<protein>
    <submittedName>
        <fullName evidence="3">Uncharacterized protein</fullName>
    </submittedName>
</protein>
<keyword evidence="2" id="KW-0732">Signal</keyword>
<feature type="compositionally biased region" description="Basic residues" evidence="1">
    <location>
        <begin position="70"/>
        <end position="82"/>
    </location>
</feature>
<dbReference type="AlphaFoldDB" id="A0A226EN13"/>
<reference evidence="3 4" key="1">
    <citation type="submission" date="2015-12" db="EMBL/GenBank/DDBJ databases">
        <title>The genome of Folsomia candida.</title>
        <authorList>
            <person name="Faddeeva A."/>
            <person name="Derks M.F."/>
            <person name="Anvar Y."/>
            <person name="Smit S."/>
            <person name="Van Straalen N."/>
            <person name="Roelofs D."/>
        </authorList>
    </citation>
    <scope>NUCLEOTIDE SEQUENCE [LARGE SCALE GENOMIC DNA]</scope>
    <source>
        <strain evidence="3 4">VU population</strain>
        <tissue evidence="3">Whole body</tissue>
    </source>
</reference>
<dbReference type="EMBL" id="LNIX01000003">
    <property type="protein sequence ID" value="OXA58414.1"/>
    <property type="molecule type" value="Genomic_DNA"/>
</dbReference>
<feature type="signal peptide" evidence="2">
    <location>
        <begin position="1"/>
        <end position="17"/>
    </location>
</feature>
<gene>
    <name evidence="3" type="ORF">Fcan01_06820</name>
</gene>